<feature type="compositionally biased region" description="Basic and acidic residues" evidence="1">
    <location>
        <begin position="290"/>
        <end position="305"/>
    </location>
</feature>
<feature type="region of interest" description="Disordered" evidence="1">
    <location>
        <begin position="729"/>
        <end position="748"/>
    </location>
</feature>
<reference evidence="2" key="1">
    <citation type="submission" date="2019-11" db="EMBL/GenBank/DDBJ databases">
        <title>Leishmania tarentolae CDS.</title>
        <authorList>
            <person name="Goto Y."/>
            <person name="Yamagishi J."/>
        </authorList>
    </citation>
    <scope>NUCLEOTIDE SEQUENCE [LARGE SCALE GENOMIC DNA]</scope>
    <source>
        <strain evidence="2">Parrot Tar II</strain>
    </source>
</reference>
<dbReference type="GO" id="GO:0000407">
    <property type="term" value="C:phagophore assembly site"/>
    <property type="evidence" value="ECO:0007669"/>
    <property type="project" value="TreeGrafter"/>
</dbReference>
<feature type="compositionally biased region" description="Polar residues" evidence="1">
    <location>
        <begin position="1101"/>
        <end position="1112"/>
    </location>
</feature>
<feature type="compositionally biased region" description="Low complexity" evidence="1">
    <location>
        <begin position="360"/>
        <end position="379"/>
    </location>
</feature>
<evidence type="ECO:0000256" key="1">
    <source>
        <dbReference type="SAM" id="MobiDB-lite"/>
    </source>
</evidence>
<evidence type="ECO:0000313" key="3">
    <source>
        <dbReference type="Proteomes" id="UP000419144"/>
    </source>
</evidence>
<feature type="region of interest" description="Disordered" evidence="1">
    <location>
        <begin position="290"/>
        <end position="381"/>
    </location>
</feature>
<feature type="compositionally biased region" description="Acidic residues" evidence="1">
    <location>
        <begin position="1206"/>
        <end position="1220"/>
    </location>
</feature>
<dbReference type="GO" id="GO:0006995">
    <property type="term" value="P:cellular response to nitrogen starvation"/>
    <property type="evidence" value="ECO:0007669"/>
    <property type="project" value="TreeGrafter"/>
</dbReference>
<dbReference type="Gene3D" id="1.10.418.40">
    <property type="entry name" value="Autophagy protein 6/Beclin 1"/>
    <property type="match status" value="1"/>
</dbReference>
<comment type="caution">
    <text evidence="2">The sequence shown here is derived from an EMBL/GenBank/DDBJ whole genome shotgun (WGS) entry which is preliminary data.</text>
</comment>
<dbReference type="Proteomes" id="UP000419144">
    <property type="component" value="Unassembled WGS sequence"/>
</dbReference>
<dbReference type="AlphaFoldDB" id="A0A640KA55"/>
<feature type="region of interest" description="Disordered" evidence="1">
    <location>
        <begin position="241"/>
        <end position="261"/>
    </location>
</feature>
<organism evidence="2 3">
    <name type="scientific">Leishmania tarentolae</name>
    <name type="common">Sauroleishmania tarentolae</name>
    <dbReference type="NCBI Taxonomy" id="5689"/>
    <lineage>
        <taxon>Eukaryota</taxon>
        <taxon>Discoba</taxon>
        <taxon>Euglenozoa</taxon>
        <taxon>Kinetoplastea</taxon>
        <taxon>Metakinetoplastina</taxon>
        <taxon>Trypanosomatida</taxon>
        <taxon>Trypanosomatidae</taxon>
        <taxon>Leishmaniinae</taxon>
        <taxon>Leishmania</taxon>
        <taxon>lizard Leishmania</taxon>
    </lineage>
</organism>
<dbReference type="GO" id="GO:0045324">
    <property type="term" value="P:late endosome to vacuole transport"/>
    <property type="evidence" value="ECO:0007669"/>
    <property type="project" value="TreeGrafter"/>
</dbReference>
<gene>
    <name evidence="2" type="ORF">LtaPh_0803700</name>
</gene>
<dbReference type="GO" id="GO:0000423">
    <property type="term" value="P:mitophagy"/>
    <property type="evidence" value="ECO:0007669"/>
    <property type="project" value="TreeGrafter"/>
</dbReference>
<dbReference type="VEuPathDB" id="TriTrypDB:LtaPh_0803700"/>
<evidence type="ECO:0000313" key="2">
    <source>
        <dbReference type="EMBL" id="GET86168.1"/>
    </source>
</evidence>
<keyword evidence="3" id="KW-1185">Reference proteome</keyword>
<evidence type="ECO:0008006" key="4">
    <source>
        <dbReference type="Google" id="ProtNLM"/>
    </source>
</evidence>
<name>A0A640KA55_LEITA</name>
<dbReference type="GO" id="GO:0043548">
    <property type="term" value="F:phosphatidylinositol 3-kinase binding"/>
    <property type="evidence" value="ECO:0007669"/>
    <property type="project" value="TreeGrafter"/>
</dbReference>
<dbReference type="GO" id="GO:0030674">
    <property type="term" value="F:protein-macromolecule adaptor activity"/>
    <property type="evidence" value="ECO:0007669"/>
    <property type="project" value="TreeGrafter"/>
</dbReference>
<protein>
    <recommendedName>
        <fullName evidence="4">Atg6 BARA domain-containing protein</fullName>
    </recommendedName>
</protein>
<dbReference type="InterPro" id="IPR038274">
    <property type="entry name" value="Atg6/Beclin_C_sf"/>
</dbReference>
<dbReference type="GO" id="GO:0034272">
    <property type="term" value="C:phosphatidylinositol 3-kinase complex, class III, type II"/>
    <property type="evidence" value="ECO:0007669"/>
    <property type="project" value="TreeGrafter"/>
</dbReference>
<feature type="region of interest" description="Disordered" evidence="1">
    <location>
        <begin position="1098"/>
        <end position="1147"/>
    </location>
</feature>
<accession>A0A640KA55</accession>
<feature type="region of interest" description="Disordered" evidence="1">
    <location>
        <begin position="796"/>
        <end position="819"/>
    </location>
</feature>
<dbReference type="InterPro" id="IPR007243">
    <property type="entry name" value="Atg6/Beclin"/>
</dbReference>
<dbReference type="PANTHER" id="PTHR12768">
    <property type="entry name" value="BECLIN 1"/>
    <property type="match status" value="1"/>
</dbReference>
<dbReference type="PANTHER" id="PTHR12768:SF4">
    <property type="entry name" value="BECLIN-1"/>
    <property type="match status" value="1"/>
</dbReference>
<dbReference type="OrthoDB" id="263940at2759"/>
<feature type="region of interest" description="Disordered" evidence="1">
    <location>
        <begin position="1205"/>
        <end position="1234"/>
    </location>
</feature>
<feature type="region of interest" description="Disordered" evidence="1">
    <location>
        <begin position="578"/>
        <end position="598"/>
    </location>
</feature>
<sequence>MRRSASDVPSSTPTACVYTAGAHASTSPSATRQPNVYEACPVAPRTCDGVSSVARGGGSVCWPASALRFTCCRCRRSLVVRPVMQSNAVLIPPPRHEVDSRTCGSAAAVEGAQRHVFCVASPAPTVEKAVRGSHATCGAGGTFCPLEPPVTALGKEERTARCKESGDAFDATQTTATSAAVSEGRGEPAGGTAVQSTDEALLDALPSHFFSSAELLTPSHLADVLARAHGSDATAAQTTMCAETTSKSNHPLTSSSPPQSFSHAALSDAAVLNVSQLESLGVPIRSATCRDKGEADDTDHRDHLRSGAMLRDPVDCTQETNSSSAARPESVQPHLTPPDEDNDTSTGEAQRIRSPRTHSTPTLLPPRSRAPLSSPALPSEPALKSRLGLSISASTPESDPATLVPFDERCRLWMRLVARTSAPYEQPLCVDCWRSACLVPLQQRTRLSLEGMKTLATIVSSTPAEKLRFSIMCYAEPAAAPLRGAFTSVGVRRGFEEDENGHALDSMATTESLDRPLPLMSLDAVAANVFGANEASLLHSLEALSAPHGRSVAAARGAFTVLRPLECASGAPLEQRRAAEAERCDDASASSSPGGEAEQIMAELASLRAQQECLEQQVGALRSVLHSLEPRKPSHSSGEARLGGPIAESPSAVTPQGWQELAAAHNLSEVQRAFTVGDEAAERQYAMADLAKSFAYVSTTPVDALCFPIDVSGPVGLIAGLRLGLVPPYSGSTNDRTNSSDGDVRRGGASVASEVSALRPLAHAGVSVSEERVRLNGFVQRQVGYAQLLLSGNTSADGDGHNSAVRTRRSEYSSSVTGNLSRGDAAPVAEATPAVTAAKVNTRVSPLEVNAACGYLLLLLNYLAHVNGFSFRTAVLRPAGSRSTVALLKRVPAAAKGAAGRGGAAAATTSSVFFPFIFSYFSEKGAAATQASGNVRSTRATTKSSFAYVVDQEVDFYLTDRLLAWRTFGTACVAVATCVKELADALHESLRCWRVRESMVSRPAPSAVPAGPFGKGQGMEAASGFMAVPAAAGVAGSLEHANGREGAQACAEVSAAGKQQYAPVSLPQLLQDLSRTNDHRNSAENAVRSSSSYMSAALDATQGSPGTTTAARSNEVRESASAFAPQQPPPEVPSEQRGSSPAVEGTFPLQPPFHACGDTVDGFSVRHGSVSDAIWTLGMKKLLSNVQWCMKATVELERLYAITGEAADDGADEQVDDDSEDSGKLGTLADMRRE</sequence>
<dbReference type="GO" id="GO:0034271">
    <property type="term" value="C:phosphatidylinositol 3-kinase complex, class III, type I"/>
    <property type="evidence" value="ECO:0007669"/>
    <property type="project" value="TreeGrafter"/>
</dbReference>
<dbReference type="GO" id="GO:0000045">
    <property type="term" value="P:autophagosome assembly"/>
    <property type="evidence" value="ECO:0007669"/>
    <property type="project" value="TreeGrafter"/>
</dbReference>
<proteinExistence type="predicted"/>
<dbReference type="EMBL" id="BLBS01000009">
    <property type="protein sequence ID" value="GET86168.1"/>
    <property type="molecule type" value="Genomic_DNA"/>
</dbReference>
<feature type="compositionally biased region" description="Polar residues" evidence="1">
    <location>
        <begin position="730"/>
        <end position="741"/>
    </location>
</feature>